<dbReference type="KEGG" id="bka:AH68_05145"/>
<sequence>MSNGVTDAVDWVECLELHCLPDADVLKRYPNAWLTYMCHRAETVASTSSTNCLPRLKSGDLDLEDYEFVICSMVWRVIRYSDIKTESNGTYQFTRFDPQDNPPGKDASPNLYLSKREKQILDGYANGRGPIGTVGVGVNRIYGM</sequence>
<reference evidence="1 2" key="1">
    <citation type="journal article" date="2015" name="Genome Announc.">
        <title>Complete and Assembled Genome Sequence of Bifidobacterium kashiwanohense PV20-2, Isolated from the Feces of an Anemic Kenyan Infant.</title>
        <authorList>
            <person name="Vazquez-Gutierrez P."/>
            <person name="Lacroix C."/>
            <person name="Chassard C."/>
            <person name="Klumpp J."/>
            <person name="Jans C."/>
            <person name="Stevens M.J."/>
        </authorList>
    </citation>
    <scope>NUCLEOTIDE SEQUENCE [LARGE SCALE GENOMIC DNA]</scope>
    <source>
        <strain evidence="1 2">PV20-2</strain>
    </source>
</reference>
<dbReference type="HOGENOM" id="CLU_1812041_0_0_11"/>
<organism evidence="1 2">
    <name type="scientific">Bifidobacterium catenulatum PV20-2</name>
    <dbReference type="NCBI Taxonomy" id="1447716"/>
    <lineage>
        <taxon>Bacteria</taxon>
        <taxon>Bacillati</taxon>
        <taxon>Actinomycetota</taxon>
        <taxon>Actinomycetes</taxon>
        <taxon>Bifidobacteriales</taxon>
        <taxon>Bifidobacteriaceae</taxon>
        <taxon>Bifidobacterium</taxon>
    </lineage>
</organism>
<evidence type="ECO:0000313" key="1">
    <source>
        <dbReference type="EMBL" id="AIZ14530.1"/>
    </source>
</evidence>
<dbReference type="AlphaFoldDB" id="A0A0A7I5P0"/>
<dbReference type="STRING" id="1447716.AH68_05145"/>
<dbReference type="Proteomes" id="UP000030625">
    <property type="component" value="Chromosome"/>
</dbReference>
<name>A0A0A7I5P0_9BIFI</name>
<protein>
    <submittedName>
        <fullName evidence="1">Uncharacterized protein</fullName>
    </submittedName>
</protein>
<gene>
    <name evidence="1" type="ORF">AH68_05145</name>
</gene>
<dbReference type="EMBL" id="CP007456">
    <property type="protein sequence ID" value="AIZ14530.1"/>
    <property type="molecule type" value="Genomic_DNA"/>
</dbReference>
<dbReference type="RefSeq" id="WP_039198193.1">
    <property type="nucleotide sequence ID" value="NZ_CP007456.1"/>
</dbReference>
<proteinExistence type="predicted"/>
<evidence type="ECO:0000313" key="2">
    <source>
        <dbReference type="Proteomes" id="UP000030625"/>
    </source>
</evidence>
<dbReference type="OrthoDB" id="3237272at2"/>
<accession>A0A0A7I5P0</accession>